<dbReference type="Gene3D" id="3.30.70.330">
    <property type="match status" value="1"/>
</dbReference>
<accession>A0AAW1Q3I1</accession>
<dbReference type="Gene3D" id="2.40.50.140">
    <property type="entry name" value="Nucleic acid-binding proteins"/>
    <property type="match status" value="1"/>
</dbReference>
<evidence type="ECO:0000313" key="6">
    <source>
        <dbReference type="Proteomes" id="UP001465755"/>
    </source>
</evidence>
<dbReference type="InterPro" id="IPR019844">
    <property type="entry name" value="CSD_CS"/>
</dbReference>
<dbReference type="InterPro" id="IPR012677">
    <property type="entry name" value="Nucleotide-bd_a/b_plait_sf"/>
</dbReference>
<dbReference type="GO" id="GO:0003723">
    <property type="term" value="F:RNA binding"/>
    <property type="evidence" value="ECO:0007669"/>
    <property type="project" value="UniProtKB-UniRule"/>
</dbReference>
<dbReference type="PANTHER" id="PTHR46565:SF20">
    <property type="entry name" value="COLD SHOCK DOMAIN-CONTAINING PROTEIN 4"/>
    <property type="match status" value="1"/>
</dbReference>
<evidence type="ECO:0000256" key="2">
    <source>
        <dbReference type="SAM" id="MobiDB-lite"/>
    </source>
</evidence>
<dbReference type="PANTHER" id="PTHR46565">
    <property type="entry name" value="COLD SHOCK DOMAIN PROTEIN 2"/>
    <property type="match status" value="1"/>
</dbReference>
<dbReference type="Pfam" id="PF00313">
    <property type="entry name" value="CSD"/>
    <property type="match status" value="1"/>
</dbReference>
<evidence type="ECO:0000259" key="3">
    <source>
        <dbReference type="PROSITE" id="PS50102"/>
    </source>
</evidence>
<dbReference type="SMART" id="SM00360">
    <property type="entry name" value="RRM"/>
    <property type="match status" value="1"/>
</dbReference>
<dbReference type="PROSITE" id="PS51857">
    <property type="entry name" value="CSD_2"/>
    <property type="match status" value="1"/>
</dbReference>
<organism evidence="5 6">
    <name type="scientific">Symbiochloris irregularis</name>
    <dbReference type="NCBI Taxonomy" id="706552"/>
    <lineage>
        <taxon>Eukaryota</taxon>
        <taxon>Viridiplantae</taxon>
        <taxon>Chlorophyta</taxon>
        <taxon>core chlorophytes</taxon>
        <taxon>Trebouxiophyceae</taxon>
        <taxon>Trebouxiales</taxon>
        <taxon>Trebouxiaceae</taxon>
        <taxon>Symbiochloris</taxon>
    </lineage>
</organism>
<dbReference type="InterPro" id="IPR002059">
    <property type="entry name" value="CSP_DNA-bd"/>
</dbReference>
<dbReference type="Proteomes" id="UP001465755">
    <property type="component" value="Unassembled WGS sequence"/>
</dbReference>
<dbReference type="AlphaFoldDB" id="A0AAW1Q3I1"/>
<dbReference type="InterPro" id="IPR011129">
    <property type="entry name" value="CSD"/>
</dbReference>
<sequence length="211" mass="22386">MSDQAAARLAGHCRWFNPSKGFGFITPDDGQDDLFVHQSSIEAEGFRSLREGEAVEFELEAAEDGRTKAVKVTGPDGAAPQGALRRPYPGGAGYGGPGGGRGGGRGGRGRGRGGRNPAERRPPPGTPGESSGLQVVVHNLPWSCTWQVLKDHFAECEGLERADVIIDNDGRSRGFGTVRFQSPEAANGSVETMNNTEIGGRVVSVRIDRWA</sequence>
<dbReference type="PRINTS" id="PR00050">
    <property type="entry name" value="COLDSHOCK"/>
</dbReference>
<name>A0AAW1Q3I1_9CHLO</name>
<comment type="caution">
    <text evidence="5">The sequence shown here is derived from an EMBL/GenBank/DDBJ whole genome shotgun (WGS) entry which is preliminary data.</text>
</comment>
<dbReference type="Pfam" id="PF00076">
    <property type="entry name" value="RRM_1"/>
    <property type="match status" value="1"/>
</dbReference>
<dbReference type="InterPro" id="IPR012340">
    <property type="entry name" value="NA-bd_OB-fold"/>
</dbReference>
<reference evidence="5 6" key="1">
    <citation type="journal article" date="2024" name="Nat. Commun.">
        <title>Phylogenomics reveals the evolutionary origins of lichenization in chlorophyte algae.</title>
        <authorList>
            <person name="Puginier C."/>
            <person name="Libourel C."/>
            <person name="Otte J."/>
            <person name="Skaloud P."/>
            <person name="Haon M."/>
            <person name="Grisel S."/>
            <person name="Petersen M."/>
            <person name="Berrin J.G."/>
            <person name="Delaux P.M."/>
            <person name="Dal Grande F."/>
            <person name="Keller J."/>
        </authorList>
    </citation>
    <scope>NUCLEOTIDE SEQUENCE [LARGE SCALE GENOMIC DNA]</scope>
    <source>
        <strain evidence="5 6">SAG 2036</strain>
    </source>
</reference>
<feature type="domain" description="RRM" evidence="3">
    <location>
        <begin position="133"/>
        <end position="210"/>
    </location>
</feature>
<gene>
    <name evidence="5" type="ORF">WJX73_001756</name>
</gene>
<dbReference type="CDD" id="cd04458">
    <property type="entry name" value="CSP_CDS"/>
    <property type="match status" value="1"/>
</dbReference>
<feature type="domain" description="CSD" evidence="4">
    <location>
        <begin position="8"/>
        <end position="74"/>
    </location>
</feature>
<dbReference type="FunFam" id="3.30.70.330:FF:000034">
    <property type="entry name" value="heterogeneous nuclear ribonucleoprotein M isoform X1"/>
    <property type="match status" value="1"/>
</dbReference>
<keyword evidence="6" id="KW-1185">Reference proteome</keyword>
<dbReference type="PROSITE" id="PS50102">
    <property type="entry name" value="RRM"/>
    <property type="match status" value="1"/>
</dbReference>
<dbReference type="PROSITE" id="PS00352">
    <property type="entry name" value="CSD_1"/>
    <property type="match status" value="1"/>
</dbReference>
<feature type="compositionally biased region" description="Gly residues" evidence="2">
    <location>
        <begin position="90"/>
        <end position="106"/>
    </location>
</feature>
<protein>
    <submittedName>
        <fullName evidence="5">Uncharacterized protein</fullName>
    </submittedName>
</protein>
<dbReference type="InterPro" id="IPR035979">
    <property type="entry name" value="RBD_domain_sf"/>
</dbReference>
<evidence type="ECO:0000256" key="1">
    <source>
        <dbReference type="PROSITE-ProRule" id="PRU00176"/>
    </source>
</evidence>
<dbReference type="SUPFAM" id="SSF50249">
    <property type="entry name" value="Nucleic acid-binding proteins"/>
    <property type="match status" value="1"/>
</dbReference>
<proteinExistence type="predicted"/>
<keyword evidence="1" id="KW-0694">RNA-binding</keyword>
<feature type="region of interest" description="Disordered" evidence="2">
    <location>
        <begin position="66"/>
        <end position="132"/>
    </location>
</feature>
<dbReference type="SMART" id="SM00357">
    <property type="entry name" value="CSP"/>
    <property type="match status" value="1"/>
</dbReference>
<evidence type="ECO:0000259" key="4">
    <source>
        <dbReference type="PROSITE" id="PS51857"/>
    </source>
</evidence>
<evidence type="ECO:0000313" key="5">
    <source>
        <dbReference type="EMBL" id="KAK9814909.1"/>
    </source>
</evidence>
<dbReference type="SUPFAM" id="SSF54928">
    <property type="entry name" value="RNA-binding domain, RBD"/>
    <property type="match status" value="1"/>
</dbReference>
<dbReference type="EMBL" id="JALJOQ010000001">
    <property type="protein sequence ID" value="KAK9814909.1"/>
    <property type="molecule type" value="Genomic_DNA"/>
</dbReference>
<dbReference type="InterPro" id="IPR000504">
    <property type="entry name" value="RRM_dom"/>
</dbReference>